<dbReference type="AlphaFoldDB" id="A0A517VEL5"/>
<dbReference type="EMBL" id="CP036343">
    <property type="protein sequence ID" value="QDT91454.1"/>
    <property type="molecule type" value="Genomic_DNA"/>
</dbReference>
<proteinExistence type="predicted"/>
<name>A0A517VEL5_9PLAN</name>
<organism evidence="1 2">
    <name type="scientific">Gimesia algae</name>
    <dbReference type="NCBI Taxonomy" id="2527971"/>
    <lineage>
        <taxon>Bacteria</taxon>
        <taxon>Pseudomonadati</taxon>
        <taxon>Planctomycetota</taxon>
        <taxon>Planctomycetia</taxon>
        <taxon>Planctomycetales</taxon>
        <taxon>Planctomycetaceae</taxon>
        <taxon>Gimesia</taxon>
    </lineage>
</organism>
<reference evidence="1 2" key="1">
    <citation type="submission" date="2019-02" db="EMBL/GenBank/DDBJ databases">
        <title>Deep-cultivation of Planctomycetes and their phenomic and genomic characterization uncovers novel biology.</title>
        <authorList>
            <person name="Wiegand S."/>
            <person name="Jogler M."/>
            <person name="Boedeker C."/>
            <person name="Pinto D."/>
            <person name="Vollmers J."/>
            <person name="Rivas-Marin E."/>
            <person name="Kohn T."/>
            <person name="Peeters S.H."/>
            <person name="Heuer A."/>
            <person name="Rast P."/>
            <person name="Oberbeckmann S."/>
            <person name="Bunk B."/>
            <person name="Jeske O."/>
            <person name="Meyerdierks A."/>
            <person name="Storesund J.E."/>
            <person name="Kallscheuer N."/>
            <person name="Luecker S."/>
            <person name="Lage O.M."/>
            <person name="Pohl T."/>
            <person name="Merkel B.J."/>
            <person name="Hornburger P."/>
            <person name="Mueller R.-W."/>
            <person name="Bruemmer F."/>
            <person name="Labrenz M."/>
            <person name="Spormann A.M."/>
            <person name="Op den Camp H."/>
            <person name="Overmann J."/>
            <person name="Amann R."/>
            <person name="Jetten M.S.M."/>
            <person name="Mascher T."/>
            <person name="Medema M.H."/>
            <person name="Devos D.P."/>
            <person name="Kaster A.-K."/>
            <person name="Ovreas L."/>
            <person name="Rohde M."/>
            <person name="Galperin M.Y."/>
            <person name="Jogler C."/>
        </authorList>
    </citation>
    <scope>NUCLEOTIDE SEQUENCE [LARGE SCALE GENOMIC DNA]</scope>
    <source>
        <strain evidence="1 2">Pan161</strain>
    </source>
</reference>
<dbReference type="KEGG" id="gax:Pan161_31120"/>
<keyword evidence="2" id="KW-1185">Reference proteome</keyword>
<gene>
    <name evidence="1" type="ORF">Pan161_31120</name>
</gene>
<dbReference type="RefSeq" id="WP_145228352.1">
    <property type="nucleotide sequence ID" value="NZ_CP036343.1"/>
</dbReference>
<dbReference type="Proteomes" id="UP000316855">
    <property type="component" value="Chromosome"/>
</dbReference>
<protein>
    <submittedName>
        <fullName evidence="1">Uncharacterized protein</fullName>
    </submittedName>
</protein>
<evidence type="ECO:0000313" key="1">
    <source>
        <dbReference type="EMBL" id="QDT91454.1"/>
    </source>
</evidence>
<dbReference type="OrthoDB" id="287940at2"/>
<accession>A0A517VEL5</accession>
<sequence>MNINILEHHTSETCTWCEKTKECVTAEFNDAFIGKAAMCWSCLQKAVKVRSRKETNPAIGSNAKATNS</sequence>
<evidence type="ECO:0000313" key="2">
    <source>
        <dbReference type="Proteomes" id="UP000316855"/>
    </source>
</evidence>